<evidence type="ECO:0000256" key="2">
    <source>
        <dbReference type="ARBA" id="ARBA00022679"/>
    </source>
</evidence>
<comment type="caution">
    <text evidence="5">The sequence shown here is derived from an EMBL/GenBank/DDBJ whole genome shotgun (WGS) entry which is preliminary data.</text>
</comment>
<dbReference type="InterPro" id="IPR036568">
    <property type="entry name" value="GGCT-like_sf"/>
</dbReference>
<dbReference type="GO" id="GO:0016740">
    <property type="term" value="F:transferase activity"/>
    <property type="evidence" value="ECO:0007669"/>
    <property type="project" value="UniProtKB-KW"/>
</dbReference>
<protein>
    <recommendedName>
        <fullName evidence="3">Putative gamma-glutamylcyclotransferase</fullName>
    </recommendedName>
</protein>
<proteinExistence type="inferred from homology"/>
<dbReference type="AlphaFoldDB" id="A0A9P8EFY4"/>
<evidence type="ECO:0000313" key="6">
    <source>
        <dbReference type="Proteomes" id="UP000779574"/>
    </source>
</evidence>
<reference evidence="5" key="1">
    <citation type="journal article" date="2021" name="J Fungi (Basel)">
        <title>Virulence traits and population genomics of the black yeast Aureobasidium melanogenum.</title>
        <authorList>
            <person name="Cernosa A."/>
            <person name="Sun X."/>
            <person name="Gostincar C."/>
            <person name="Fang C."/>
            <person name="Gunde-Cimerman N."/>
            <person name="Song Z."/>
        </authorList>
    </citation>
    <scope>NUCLEOTIDE SEQUENCE</scope>
    <source>
        <strain evidence="5">EXF-9911</strain>
    </source>
</reference>
<comment type="similarity">
    <text evidence="1">Belongs to the gamma-glutamylcyclotransferase family.</text>
</comment>
<dbReference type="PANTHER" id="PTHR31544:SF4">
    <property type="entry name" value="GAMMA-GLUTAMYLCYCLOTRANSFERASE-RELATED"/>
    <property type="match status" value="1"/>
</dbReference>
<organism evidence="5 6">
    <name type="scientific">Aureobasidium melanogenum</name>
    <name type="common">Aureobasidium pullulans var. melanogenum</name>
    <dbReference type="NCBI Taxonomy" id="46634"/>
    <lineage>
        <taxon>Eukaryota</taxon>
        <taxon>Fungi</taxon>
        <taxon>Dikarya</taxon>
        <taxon>Ascomycota</taxon>
        <taxon>Pezizomycotina</taxon>
        <taxon>Dothideomycetes</taxon>
        <taxon>Dothideomycetidae</taxon>
        <taxon>Dothideales</taxon>
        <taxon>Saccotheciaceae</taxon>
        <taxon>Aureobasidium</taxon>
    </lineage>
</organism>
<dbReference type="InterPro" id="IPR045038">
    <property type="entry name" value="AIG2-like"/>
</dbReference>
<dbReference type="Pfam" id="PF06094">
    <property type="entry name" value="GGACT"/>
    <property type="match status" value="1"/>
</dbReference>
<dbReference type="SUPFAM" id="SSF110857">
    <property type="entry name" value="Gamma-glutamyl cyclotransferase-like"/>
    <property type="match status" value="1"/>
</dbReference>
<gene>
    <name evidence="5" type="ORF">KCU76_g9451</name>
</gene>
<dbReference type="InterPro" id="IPR013024">
    <property type="entry name" value="GGCT-like"/>
</dbReference>
<accession>A0A9P8EFY4</accession>
<evidence type="ECO:0000259" key="4">
    <source>
        <dbReference type="Pfam" id="PF06094"/>
    </source>
</evidence>
<dbReference type="Proteomes" id="UP000779574">
    <property type="component" value="Unassembled WGS sequence"/>
</dbReference>
<dbReference type="Gene3D" id="3.10.490.10">
    <property type="entry name" value="Gamma-glutamyl cyclotransferase-like"/>
    <property type="match status" value="1"/>
</dbReference>
<feature type="non-terminal residue" evidence="5">
    <location>
        <position position="321"/>
    </location>
</feature>
<feature type="domain" description="Gamma-glutamylcyclotransferase AIG2-like" evidence="4">
    <location>
        <begin position="214"/>
        <end position="314"/>
    </location>
</feature>
<evidence type="ECO:0000256" key="1">
    <source>
        <dbReference type="ARBA" id="ARBA00008861"/>
    </source>
</evidence>
<dbReference type="InterPro" id="IPR009288">
    <property type="entry name" value="AIG2-like_dom"/>
</dbReference>
<evidence type="ECO:0000256" key="3">
    <source>
        <dbReference type="ARBA" id="ARBA00030602"/>
    </source>
</evidence>
<dbReference type="OrthoDB" id="3262926at2759"/>
<dbReference type="PANTHER" id="PTHR31544">
    <property type="entry name" value="AIG2-LIKE PROTEIN D"/>
    <property type="match status" value="1"/>
</dbReference>
<reference evidence="5" key="2">
    <citation type="submission" date="2021-08" db="EMBL/GenBank/DDBJ databases">
        <authorList>
            <person name="Gostincar C."/>
            <person name="Sun X."/>
            <person name="Song Z."/>
            <person name="Gunde-Cimerman N."/>
        </authorList>
    </citation>
    <scope>NUCLEOTIDE SEQUENCE</scope>
    <source>
        <strain evidence="5">EXF-9911</strain>
    </source>
</reference>
<dbReference type="CDD" id="cd06661">
    <property type="entry name" value="GGCT_like"/>
    <property type="match status" value="1"/>
</dbReference>
<evidence type="ECO:0000313" key="5">
    <source>
        <dbReference type="EMBL" id="KAG9688654.1"/>
    </source>
</evidence>
<sequence>MDSLMEELERMEANAIDSCEYEPSEVDTKRWQALFSMTHEDAQHNLKTYRENLDRRRISDELWLDMKASKEAQGFDREAYEYDLFCRPKINLTTPSSDSARSSPSNNDLRGLLLDGPLGTPEDIHNMAGFIPTVVKAESADKSTSFCYVTAEEERRIRQGLKDRGISFEPCFISINIAAKDLSALPKLGVNDTTLPQHRLSSTTDLQHGYPVLYFFYGTLAQPEALKRVLELQDELDTSNLQPAYVLGGNITTLGQYRALVNSDDSNSRVDGHAFIIQSEDQERSLRLYESNMYEVVRCDIMLVGENVPVKGLTFRLAASG</sequence>
<dbReference type="EMBL" id="JAHFXF010000392">
    <property type="protein sequence ID" value="KAG9688654.1"/>
    <property type="molecule type" value="Genomic_DNA"/>
</dbReference>
<keyword evidence="2" id="KW-0808">Transferase</keyword>
<name>A0A9P8EFY4_AURME</name>